<gene>
    <name evidence="8" type="ORF">SAMN05192539_101790</name>
</gene>
<dbReference type="Pfam" id="PF13242">
    <property type="entry name" value="Hydrolase_like"/>
    <property type="match status" value="1"/>
</dbReference>
<evidence type="ECO:0000313" key="9">
    <source>
        <dbReference type="Proteomes" id="UP000198866"/>
    </source>
</evidence>
<keyword evidence="9" id="KW-1185">Reference proteome</keyword>
<comment type="subcellular location">
    <subcellularLocation>
        <location evidence="1">Cytoplasm</location>
    </subcellularLocation>
</comment>
<dbReference type="InterPro" id="IPR006543">
    <property type="entry name" value="Histidinol-phos"/>
</dbReference>
<organism evidence="8 9">
    <name type="scientific">Paraburkholderia diazotrophica</name>
    <dbReference type="NCBI Taxonomy" id="667676"/>
    <lineage>
        <taxon>Bacteria</taxon>
        <taxon>Pseudomonadati</taxon>
        <taxon>Pseudomonadota</taxon>
        <taxon>Betaproteobacteria</taxon>
        <taxon>Burkholderiales</taxon>
        <taxon>Burkholderiaceae</taxon>
        <taxon>Paraburkholderia</taxon>
    </lineage>
</organism>
<dbReference type="CDD" id="cd07503">
    <property type="entry name" value="HAD_HisB-N"/>
    <property type="match status" value="1"/>
</dbReference>
<dbReference type="RefSeq" id="WP_090868769.1">
    <property type="nucleotide sequence ID" value="NZ_FNYE01000017.1"/>
</dbReference>
<dbReference type="GO" id="GO:0005737">
    <property type="term" value="C:cytoplasm"/>
    <property type="evidence" value="ECO:0007669"/>
    <property type="project" value="UniProtKB-SubCell"/>
</dbReference>
<dbReference type="InterPro" id="IPR004446">
    <property type="entry name" value="Heptose_bisP_phosphatase"/>
</dbReference>
<dbReference type="AlphaFoldDB" id="A0A1H7BEE4"/>
<proteinExistence type="inferred from homology"/>
<evidence type="ECO:0000256" key="1">
    <source>
        <dbReference type="ARBA" id="ARBA00004496"/>
    </source>
</evidence>
<dbReference type="OrthoDB" id="9781367at2"/>
<dbReference type="Gene3D" id="3.40.50.1000">
    <property type="entry name" value="HAD superfamily/HAD-like"/>
    <property type="match status" value="1"/>
</dbReference>
<dbReference type="InterPro" id="IPR006549">
    <property type="entry name" value="HAD-SF_hydro_IIIA"/>
</dbReference>
<dbReference type="GO" id="GO:0016791">
    <property type="term" value="F:phosphatase activity"/>
    <property type="evidence" value="ECO:0007669"/>
    <property type="project" value="InterPro"/>
</dbReference>
<evidence type="ECO:0000256" key="3">
    <source>
        <dbReference type="ARBA" id="ARBA00022490"/>
    </source>
</evidence>
<dbReference type="InterPro" id="IPR023214">
    <property type="entry name" value="HAD_sf"/>
</dbReference>
<dbReference type="NCBIfam" id="TIGR01656">
    <property type="entry name" value="Histidinol-ppas"/>
    <property type="match status" value="1"/>
</dbReference>
<evidence type="ECO:0000256" key="5">
    <source>
        <dbReference type="ARBA" id="ARBA00022801"/>
    </source>
</evidence>
<comment type="similarity">
    <text evidence="2">Belongs to the GmhB family.</text>
</comment>
<sequence length="216" mass="23374">MLTPSLTPSVTPSVDPHQPAVFIDKDGTLLEDVPYNVDPQHMRFAPGACEALRALACCPFKLIVISNQSGVALGRFDITALDAVEAKLRDMFASCGATLDGVYWCPHHPEGSVPTYAHSCDCRKPAPGMLLRAAREHGVDLGMSWFVGDILDDVEAGNLAGCKTILLDNGHETVWRRTQARIPTAYARDLHRAALMILQYHEKCSAGTPHLSGQAA</sequence>
<dbReference type="Proteomes" id="UP000198866">
    <property type="component" value="Unassembled WGS sequence"/>
</dbReference>
<accession>A0A1H7BEE4</accession>
<evidence type="ECO:0000256" key="4">
    <source>
        <dbReference type="ARBA" id="ARBA00022723"/>
    </source>
</evidence>
<keyword evidence="3" id="KW-0963">Cytoplasm</keyword>
<name>A0A1H7BEE4_9BURK</name>
<dbReference type="NCBIfam" id="TIGR01662">
    <property type="entry name" value="HAD-SF-IIIA"/>
    <property type="match status" value="1"/>
</dbReference>
<dbReference type="PANTHER" id="PTHR42891">
    <property type="entry name" value="D-GLYCERO-BETA-D-MANNO-HEPTOSE-1,7-BISPHOSPHATE 7-PHOSPHATASE"/>
    <property type="match status" value="1"/>
</dbReference>
<evidence type="ECO:0000256" key="7">
    <source>
        <dbReference type="ARBA" id="ARBA00031828"/>
    </source>
</evidence>
<dbReference type="STRING" id="667676.SAMN05192539_101790"/>
<keyword evidence="6" id="KW-0119">Carbohydrate metabolism</keyword>
<dbReference type="InterPro" id="IPR036412">
    <property type="entry name" value="HAD-like_sf"/>
</dbReference>
<dbReference type="GO" id="GO:0046872">
    <property type="term" value="F:metal ion binding"/>
    <property type="evidence" value="ECO:0007669"/>
    <property type="project" value="UniProtKB-KW"/>
</dbReference>
<evidence type="ECO:0000256" key="2">
    <source>
        <dbReference type="ARBA" id="ARBA00005628"/>
    </source>
</evidence>
<dbReference type="SUPFAM" id="SSF56784">
    <property type="entry name" value="HAD-like"/>
    <property type="match status" value="1"/>
</dbReference>
<evidence type="ECO:0000313" key="8">
    <source>
        <dbReference type="EMBL" id="SEJ75304.1"/>
    </source>
</evidence>
<keyword evidence="4" id="KW-0479">Metal-binding</keyword>
<protein>
    <recommendedName>
        <fullName evidence="7">D,D-heptose 1,7-bisphosphate phosphatase</fullName>
    </recommendedName>
</protein>
<keyword evidence="5" id="KW-0378">Hydrolase</keyword>
<dbReference type="GO" id="GO:0005975">
    <property type="term" value="P:carbohydrate metabolic process"/>
    <property type="evidence" value="ECO:0007669"/>
    <property type="project" value="InterPro"/>
</dbReference>
<evidence type="ECO:0000256" key="6">
    <source>
        <dbReference type="ARBA" id="ARBA00023277"/>
    </source>
</evidence>
<dbReference type="EMBL" id="FNYE01000017">
    <property type="protein sequence ID" value="SEJ75304.1"/>
    <property type="molecule type" value="Genomic_DNA"/>
</dbReference>
<dbReference type="PANTHER" id="PTHR42891:SF1">
    <property type="entry name" value="D-GLYCERO-BETA-D-MANNO-HEPTOSE-1,7-BISPHOSPHATE 7-PHOSPHATASE"/>
    <property type="match status" value="1"/>
</dbReference>
<reference evidence="9" key="1">
    <citation type="submission" date="2016-10" db="EMBL/GenBank/DDBJ databases">
        <authorList>
            <person name="Varghese N."/>
            <person name="Submissions S."/>
        </authorList>
    </citation>
    <scope>NUCLEOTIDE SEQUENCE [LARGE SCALE GENOMIC DNA]</scope>
    <source>
        <strain evidence="9">LMG 26031</strain>
    </source>
</reference>